<organism evidence="7 8">
    <name type="scientific">Candidatus Nealsonbacteria bacterium CG_4_10_14_0_2_um_filter_40_15</name>
    <dbReference type="NCBI Taxonomy" id="1974682"/>
    <lineage>
        <taxon>Bacteria</taxon>
        <taxon>Candidatus Nealsoniibacteriota</taxon>
    </lineage>
</organism>
<evidence type="ECO:0000259" key="6">
    <source>
        <dbReference type="Pfam" id="PF00828"/>
    </source>
</evidence>
<dbReference type="AlphaFoldDB" id="A0A2M7UUG2"/>
<evidence type="ECO:0000313" key="8">
    <source>
        <dbReference type="Proteomes" id="UP000229166"/>
    </source>
</evidence>
<dbReference type="GO" id="GO:0003735">
    <property type="term" value="F:structural constituent of ribosome"/>
    <property type="evidence" value="ECO:0007669"/>
    <property type="project" value="InterPro"/>
</dbReference>
<dbReference type="SUPFAM" id="SSF52080">
    <property type="entry name" value="Ribosomal proteins L15p and L18e"/>
    <property type="match status" value="1"/>
</dbReference>
<evidence type="ECO:0000256" key="5">
    <source>
        <dbReference type="SAM" id="MobiDB-lite"/>
    </source>
</evidence>
<dbReference type="InterPro" id="IPR005749">
    <property type="entry name" value="Ribosomal_uL15_bac-type"/>
</dbReference>
<comment type="caution">
    <text evidence="7">The sequence shown here is derived from an EMBL/GenBank/DDBJ whole genome shotgun (WGS) entry which is preliminary data.</text>
</comment>
<keyword evidence="2 4" id="KW-0689">Ribosomal protein</keyword>
<feature type="domain" description="Large ribosomal subunit protein uL15/eL18" evidence="6">
    <location>
        <begin position="75"/>
        <end position="147"/>
    </location>
</feature>
<comment type="similarity">
    <text evidence="1 4">Belongs to the universal ribosomal protein uL15 family.</text>
</comment>
<evidence type="ECO:0000256" key="4">
    <source>
        <dbReference type="HAMAP-Rule" id="MF_01341"/>
    </source>
</evidence>
<dbReference type="PANTHER" id="PTHR12934:SF11">
    <property type="entry name" value="LARGE RIBOSOMAL SUBUNIT PROTEIN UL15M"/>
    <property type="match status" value="1"/>
</dbReference>
<keyword evidence="4" id="KW-0699">rRNA-binding</keyword>
<dbReference type="HAMAP" id="MF_01341">
    <property type="entry name" value="Ribosomal_uL15"/>
    <property type="match status" value="1"/>
</dbReference>
<sequence length="156" mass="17234">MQLHELKPLHKNKKPKRIGFGGKHGTHSGRGVKGQTSRSSFRLQPIIRGLIKRYPKLRGHRSKAMILNAASQVVIVNLDILEKKFNSEEKVTPETLSEKGIVGKIRGEMPKIKILGDGKLTKALIVENCLTSKKAKEAIEKAGGKITAKTTSHVDR</sequence>
<dbReference type="PANTHER" id="PTHR12934">
    <property type="entry name" value="50S RIBOSOMAL PROTEIN L15"/>
    <property type="match status" value="1"/>
</dbReference>
<reference evidence="8" key="1">
    <citation type="submission" date="2017-09" db="EMBL/GenBank/DDBJ databases">
        <title>Depth-based differentiation of microbial function through sediment-hosted aquifers and enrichment of novel symbionts in the deep terrestrial subsurface.</title>
        <authorList>
            <person name="Probst A.J."/>
            <person name="Ladd B."/>
            <person name="Jarett J.K."/>
            <person name="Geller-Mcgrath D.E."/>
            <person name="Sieber C.M.K."/>
            <person name="Emerson J.B."/>
            <person name="Anantharaman K."/>
            <person name="Thomas B.C."/>
            <person name="Malmstrom R."/>
            <person name="Stieglmeier M."/>
            <person name="Klingl A."/>
            <person name="Woyke T."/>
            <person name="Ryan C.M."/>
            <person name="Banfield J.F."/>
        </authorList>
    </citation>
    <scope>NUCLEOTIDE SEQUENCE [LARGE SCALE GENOMIC DNA]</scope>
</reference>
<proteinExistence type="inferred from homology"/>
<protein>
    <recommendedName>
        <fullName evidence="4">Large ribosomal subunit protein uL15</fullName>
    </recommendedName>
</protein>
<accession>A0A2M7UUG2</accession>
<comment type="subunit">
    <text evidence="4">Part of the 50S ribosomal subunit.</text>
</comment>
<evidence type="ECO:0000256" key="1">
    <source>
        <dbReference type="ARBA" id="ARBA00007320"/>
    </source>
</evidence>
<keyword evidence="3 4" id="KW-0687">Ribonucleoprotein</keyword>
<keyword evidence="4" id="KW-0694">RNA-binding</keyword>
<dbReference type="Proteomes" id="UP000229166">
    <property type="component" value="Unassembled WGS sequence"/>
</dbReference>
<dbReference type="GO" id="GO:0006412">
    <property type="term" value="P:translation"/>
    <property type="evidence" value="ECO:0007669"/>
    <property type="project" value="UniProtKB-UniRule"/>
</dbReference>
<dbReference type="InterPro" id="IPR021131">
    <property type="entry name" value="Ribosomal_uL15/eL18"/>
</dbReference>
<evidence type="ECO:0000313" key="7">
    <source>
        <dbReference type="EMBL" id="PIZ87391.1"/>
    </source>
</evidence>
<comment type="function">
    <text evidence="4">Binds to the 23S rRNA.</text>
</comment>
<dbReference type="Gene3D" id="3.100.10.10">
    <property type="match status" value="1"/>
</dbReference>
<dbReference type="EMBL" id="PFOZ01000026">
    <property type="protein sequence ID" value="PIZ87391.1"/>
    <property type="molecule type" value="Genomic_DNA"/>
</dbReference>
<name>A0A2M7UUG2_9BACT</name>
<dbReference type="Pfam" id="PF00828">
    <property type="entry name" value="Ribosomal_L27A"/>
    <property type="match status" value="1"/>
</dbReference>
<dbReference type="InterPro" id="IPR030878">
    <property type="entry name" value="Ribosomal_uL15"/>
</dbReference>
<evidence type="ECO:0000256" key="3">
    <source>
        <dbReference type="ARBA" id="ARBA00023274"/>
    </source>
</evidence>
<dbReference type="GO" id="GO:0022625">
    <property type="term" value="C:cytosolic large ribosomal subunit"/>
    <property type="evidence" value="ECO:0007669"/>
    <property type="project" value="TreeGrafter"/>
</dbReference>
<evidence type="ECO:0000256" key="2">
    <source>
        <dbReference type="ARBA" id="ARBA00022980"/>
    </source>
</evidence>
<dbReference type="InterPro" id="IPR036227">
    <property type="entry name" value="Ribosomal_uL15/eL18_sf"/>
</dbReference>
<gene>
    <name evidence="4" type="primary">rplO</name>
    <name evidence="7" type="ORF">COX92_01320</name>
</gene>
<dbReference type="GO" id="GO:0019843">
    <property type="term" value="F:rRNA binding"/>
    <property type="evidence" value="ECO:0007669"/>
    <property type="project" value="UniProtKB-UniRule"/>
</dbReference>
<feature type="region of interest" description="Disordered" evidence="5">
    <location>
        <begin position="1"/>
        <end position="39"/>
    </location>
</feature>